<organism evidence="2 3">
    <name type="scientific">Mycetocola tolaasinivorans</name>
    <dbReference type="NCBI Taxonomy" id="76635"/>
    <lineage>
        <taxon>Bacteria</taxon>
        <taxon>Bacillati</taxon>
        <taxon>Actinomycetota</taxon>
        <taxon>Actinomycetes</taxon>
        <taxon>Micrococcales</taxon>
        <taxon>Microbacteriaceae</taxon>
        <taxon>Mycetocola</taxon>
    </lineage>
</organism>
<keyword evidence="3" id="KW-1185">Reference proteome</keyword>
<dbReference type="EMBL" id="RCUX01000010">
    <property type="protein sequence ID" value="RLP74523.1"/>
    <property type="molecule type" value="Genomic_DNA"/>
</dbReference>
<accession>A0A3L7A2I5</accession>
<feature type="signal peptide" evidence="1">
    <location>
        <begin position="1"/>
        <end position="21"/>
    </location>
</feature>
<dbReference type="OrthoDB" id="3268054at2"/>
<comment type="caution">
    <text evidence="2">The sequence shown here is derived from an EMBL/GenBank/DDBJ whole genome shotgun (WGS) entry which is preliminary data.</text>
</comment>
<proteinExistence type="predicted"/>
<feature type="chain" id="PRO_5018178426" description="DUF732 domain-containing protein" evidence="1">
    <location>
        <begin position="22"/>
        <end position="192"/>
    </location>
</feature>
<evidence type="ECO:0000313" key="3">
    <source>
        <dbReference type="Proteomes" id="UP000272503"/>
    </source>
</evidence>
<protein>
    <recommendedName>
        <fullName evidence="4">DUF732 domain-containing protein</fullName>
    </recommendedName>
</protein>
<reference evidence="2 3" key="1">
    <citation type="submission" date="2018-10" db="EMBL/GenBank/DDBJ databases">
        <authorList>
            <person name="Li J."/>
        </authorList>
    </citation>
    <scope>NUCLEOTIDE SEQUENCE [LARGE SCALE GENOMIC DNA]</scope>
    <source>
        <strain evidence="2 3">IF 016277</strain>
    </source>
</reference>
<dbReference type="RefSeq" id="WP_147440478.1">
    <property type="nucleotide sequence ID" value="NZ_RCUX01000010.1"/>
</dbReference>
<evidence type="ECO:0000313" key="2">
    <source>
        <dbReference type="EMBL" id="RLP74523.1"/>
    </source>
</evidence>
<dbReference type="AlphaFoldDB" id="A0A3L7A2I5"/>
<name>A0A3L7A2I5_9MICO</name>
<dbReference type="Proteomes" id="UP000272503">
    <property type="component" value="Unassembled WGS sequence"/>
</dbReference>
<gene>
    <name evidence="2" type="ORF">D9V32_12590</name>
</gene>
<sequence>MTILFASVVLGLVSCAAEPTAAPFDIALVKESTTPFQLTILEDGVVTAAEYESAVLAHRSCVENAGASPGEIESLGHNQRGFQVEIIADTEEEAARIDSLAEACHGEYLSDVADVWVYQQLLSEKELDAIRPDVASCLRDVGIKVSDTFTMKELYTQLERLANTSALQPCMDRYPEFFVQSPRQDSTPGRAR</sequence>
<evidence type="ECO:0008006" key="4">
    <source>
        <dbReference type="Google" id="ProtNLM"/>
    </source>
</evidence>
<keyword evidence="1" id="KW-0732">Signal</keyword>
<evidence type="ECO:0000256" key="1">
    <source>
        <dbReference type="SAM" id="SignalP"/>
    </source>
</evidence>